<gene>
    <name evidence="2" type="ORF">UFOVP431_92</name>
</gene>
<feature type="domain" description="Putative DnaT-like" evidence="1">
    <location>
        <begin position="7"/>
        <end position="111"/>
    </location>
</feature>
<dbReference type="Pfam" id="PF20557">
    <property type="entry name" value="DnaT_2"/>
    <property type="match status" value="1"/>
</dbReference>
<evidence type="ECO:0000313" key="2">
    <source>
        <dbReference type="EMBL" id="CAB4148051.1"/>
    </source>
</evidence>
<dbReference type="InterPro" id="IPR046787">
    <property type="entry name" value="DnaT_2"/>
</dbReference>
<reference evidence="2" key="1">
    <citation type="submission" date="2020-04" db="EMBL/GenBank/DDBJ databases">
        <authorList>
            <person name="Chiriac C."/>
            <person name="Salcher M."/>
            <person name="Ghai R."/>
            <person name="Kavagutti S V."/>
        </authorList>
    </citation>
    <scope>NUCLEOTIDE SEQUENCE</scope>
</reference>
<evidence type="ECO:0000259" key="1">
    <source>
        <dbReference type="Pfam" id="PF20557"/>
    </source>
</evidence>
<protein>
    <recommendedName>
        <fullName evidence="1">Putative DnaT-like domain-containing protein</fullName>
    </recommendedName>
</protein>
<proteinExistence type="predicted"/>
<organism evidence="2">
    <name type="scientific">uncultured Caudovirales phage</name>
    <dbReference type="NCBI Taxonomy" id="2100421"/>
    <lineage>
        <taxon>Viruses</taxon>
        <taxon>Duplodnaviria</taxon>
        <taxon>Heunggongvirae</taxon>
        <taxon>Uroviricota</taxon>
        <taxon>Caudoviricetes</taxon>
        <taxon>Peduoviridae</taxon>
        <taxon>Maltschvirus</taxon>
        <taxon>Maltschvirus maltsch</taxon>
    </lineage>
</organism>
<name>A0A6J5MPS1_9CAUD</name>
<sequence length="220" mass="23949">MAFVSTLGASDANSYLSVAKATTLLSELPVSFGVSAWFALTNTQKEQSLVAAAMAINPLRWKGQPASSEQSLAWPRRIVADYYFAPDDELPIDFGVAVAYMAAFLGSSGGYTGIPNADGGATRYKNSEYDEVTLGGTSEGLTFKFNKNQVTQAGMLFIPPFSMDIFARYMISGDFSQPRVRRSSTARVGYRGFISGQRASSVRYINGQLWPYGGSWSNRF</sequence>
<dbReference type="EMBL" id="LR796483">
    <property type="protein sequence ID" value="CAB4148051.1"/>
    <property type="molecule type" value="Genomic_DNA"/>
</dbReference>
<accession>A0A6J5MPS1</accession>